<keyword evidence="1" id="KW-0812">Transmembrane</keyword>
<protein>
    <submittedName>
        <fullName evidence="3">DUF2867 domain-containing protein</fullName>
    </submittedName>
</protein>
<name>A0A3R9F5U2_9VIBR</name>
<evidence type="ECO:0000313" key="3">
    <source>
        <dbReference type="EMBL" id="RSD29648.1"/>
    </source>
</evidence>
<dbReference type="EMBL" id="RSFA01000122">
    <property type="protein sequence ID" value="RSD29648.1"/>
    <property type="molecule type" value="Genomic_DNA"/>
</dbReference>
<gene>
    <name evidence="3" type="ORF">EJA03_18055</name>
</gene>
<dbReference type="Proteomes" id="UP000269041">
    <property type="component" value="Unassembled WGS sequence"/>
</dbReference>
<dbReference type="Gene3D" id="3.40.50.720">
    <property type="entry name" value="NAD(P)-binding Rossmann-like Domain"/>
    <property type="match status" value="1"/>
</dbReference>
<dbReference type="Pfam" id="PF13460">
    <property type="entry name" value="NAD_binding_10"/>
    <property type="match status" value="1"/>
</dbReference>
<dbReference type="InterPro" id="IPR016040">
    <property type="entry name" value="NAD(P)-bd_dom"/>
</dbReference>
<organism evidence="3 4">
    <name type="scientific">Vibrio pectenicida</name>
    <dbReference type="NCBI Taxonomy" id="62763"/>
    <lineage>
        <taxon>Bacteria</taxon>
        <taxon>Pseudomonadati</taxon>
        <taxon>Pseudomonadota</taxon>
        <taxon>Gammaproteobacteria</taxon>
        <taxon>Vibrionales</taxon>
        <taxon>Vibrionaceae</taxon>
        <taxon>Vibrio</taxon>
    </lineage>
</organism>
<feature type="transmembrane region" description="Helical" evidence="1">
    <location>
        <begin position="448"/>
        <end position="470"/>
    </location>
</feature>
<dbReference type="AlphaFoldDB" id="A0A3R9F5U2"/>
<comment type="caution">
    <text evidence="3">The sequence shown here is derived from an EMBL/GenBank/DDBJ whole genome shotgun (WGS) entry which is preliminary data.</text>
</comment>
<dbReference type="SUPFAM" id="SSF51735">
    <property type="entry name" value="NAD(P)-binding Rossmann-fold domains"/>
    <property type="match status" value="1"/>
</dbReference>
<accession>A0A3R9F5U2</accession>
<dbReference type="RefSeq" id="WP_125323133.1">
    <property type="nucleotide sequence ID" value="NZ_AP024889.1"/>
</dbReference>
<dbReference type="GO" id="GO:0044877">
    <property type="term" value="F:protein-containing complex binding"/>
    <property type="evidence" value="ECO:0007669"/>
    <property type="project" value="TreeGrafter"/>
</dbReference>
<feature type="domain" description="NAD(P)-binding" evidence="2">
    <location>
        <begin position="8"/>
        <end position="117"/>
    </location>
</feature>
<evidence type="ECO:0000259" key="2">
    <source>
        <dbReference type="Pfam" id="PF13460"/>
    </source>
</evidence>
<dbReference type="PANTHER" id="PTHR12126">
    <property type="entry name" value="NADH-UBIQUINONE OXIDOREDUCTASE 39 KDA SUBUNIT-RELATED"/>
    <property type="match status" value="1"/>
</dbReference>
<sequence>MKKILVLGASGYVGSQLLPILCASGYHVTAAARQIDYLRARVENHKNLDLIYLDLANQQETINIVAQFEVVYFLVHGMAHGHDFLHYELSLAANFKAALKVSKVKHVIYLSSLQPLTGNSEHLKARRMTGDIIRQAGQPVTELRAGVIIGPGSAAFEIMRDFIFNMPLLLTPKWIDSKANPIDLDNLNHYLVELLKESPTTHNLFEIGGPDILSYREQFKIISQVINNPIRIFSTNLLTPKFASLWLGIVTSVPTSIGTALLSGLKHDFIADWQPINQCYPQNLIGFEEMIRKSIAEESNFINSEVWGFDHTAFTRWQPGYGYYAKQTGACIDTQITIEDLWKVIQKIGSPQEGYFYANPLWRTREWLDILFGGGFPVRRSPLGPQLKVGDYIDSWKVIRCEDNKFLSLLFGMKAPGLGRLEFSLQDLGSIRRLEVTALWHPQGLRGLLYWFAMMPAHIFIFKGMVKAIVKKAKQSSQ</sequence>
<reference evidence="3 4" key="1">
    <citation type="submission" date="2018-12" db="EMBL/GenBank/DDBJ databases">
        <title>Genomic taxonomy of the Vibrionaceae family.</title>
        <authorList>
            <person name="Gomez-Gil B."/>
            <person name="Enciso-Ibarra K."/>
        </authorList>
    </citation>
    <scope>NUCLEOTIDE SEQUENCE [LARGE SCALE GENOMIC DNA]</scope>
    <source>
        <strain evidence="3 4">CAIM 594</strain>
    </source>
</reference>
<keyword evidence="4" id="KW-1185">Reference proteome</keyword>
<evidence type="ECO:0000313" key="4">
    <source>
        <dbReference type="Proteomes" id="UP000269041"/>
    </source>
</evidence>
<dbReference type="PANTHER" id="PTHR12126:SF11">
    <property type="entry name" value="NADH DEHYDROGENASE [UBIQUINONE] 1 ALPHA SUBCOMPLEX SUBUNIT 9, MITOCHONDRIAL"/>
    <property type="match status" value="1"/>
</dbReference>
<dbReference type="InterPro" id="IPR021295">
    <property type="entry name" value="DUF2867"/>
</dbReference>
<dbReference type="Pfam" id="PF11066">
    <property type="entry name" value="DUF2867"/>
    <property type="match status" value="1"/>
</dbReference>
<dbReference type="InterPro" id="IPR036291">
    <property type="entry name" value="NAD(P)-bd_dom_sf"/>
</dbReference>
<dbReference type="InterPro" id="IPR051207">
    <property type="entry name" value="ComplexI_NDUFA9_subunit"/>
</dbReference>
<keyword evidence="1" id="KW-1133">Transmembrane helix</keyword>
<keyword evidence="1" id="KW-0472">Membrane</keyword>
<dbReference type="OrthoDB" id="9774199at2"/>
<proteinExistence type="predicted"/>
<evidence type="ECO:0000256" key="1">
    <source>
        <dbReference type="SAM" id="Phobius"/>
    </source>
</evidence>